<comment type="caution">
    <text evidence="1">The sequence shown here is derived from an EMBL/GenBank/DDBJ whole genome shotgun (WGS) entry which is preliminary data.</text>
</comment>
<keyword evidence="2" id="KW-1185">Reference proteome</keyword>
<reference evidence="1 2" key="1">
    <citation type="submission" date="2019-03" db="EMBL/GenBank/DDBJ databases">
        <title>First draft genome of Liparis tanakae, snailfish: a comprehensive survey of snailfish specific genes.</title>
        <authorList>
            <person name="Kim W."/>
            <person name="Song I."/>
            <person name="Jeong J.-H."/>
            <person name="Kim D."/>
            <person name="Kim S."/>
            <person name="Ryu S."/>
            <person name="Song J.Y."/>
            <person name="Lee S.K."/>
        </authorList>
    </citation>
    <scope>NUCLEOTIDE SEQUENCE [LARGE SCALE GENOMIC DNA]</scope>
    <source>
        <tissue evidence="1">Muscle</tissue>
    </source>
</reference>
<name>A0A4Z2GV43_9TELE</name>
<evidence type="ECO:0000313" key="2">
    <source>
        <dbReference type="Proteomes" id="UP000314294"/>
    </source>
</evidence>
<dbReference type="Proteomes" id="UP000314294">
    <property type="component" value="Unassembled WGS sequence"/>
</dbReference>
<accession>A0A4Z2GV43</accession>
<protein>
    <submittedName>
        <fullName evidence="1">Uncharacterized protein</fullName>
    </submittedName>
</protein>
<proteinExistence type="predicted"/>
<gene>
    <name evidence="1" type="ORF">EYF80_032695</name>
</gene>
<sequence length="177" mass="19028">MFLCARRPLLSPCRSFCRALRRALCCLFISFQYSLFLCRLKEPPRSAPTPRASCLISLACGVTGVSPGSDAASPVWSGRRRPGAAEVTAPSFWARLLCKVALALACKTPCFSREARAARCSRFLILQYSLFLAILSSSVRLGSRESVDRLLDTAIFMTQPPRGAAAAAAAETPAAAP</sequence>
<dbReference type="AlphaFoldDB" id="A0A4Z2GV43"/>
<evidence type="ECO:0000313" key="1">
    <source>
        <dbReference type="EMBL" id="TNN57110.1"/>
    </source>
</evidence>
<dbReference type="EMBL" id="SRLO01000413">
    <property type="protein sequence ID" value="TNN57110.1"/>
    <property type="molecule type" value="Genomic_DNA"/>
</dbReference>
<organism evidence="1 2">
    <name type="scientific">Liparis tanakae</name>
    <name type="common">Tanaka's snailfish</name>
    <dbReference type="NCBI Taxonomy" id="230148"/>
    <lineage>
        <taxon>Eukaryota</taxon>
        <taxon>Metazoa</taxon>
        <taxon>Chordata</taxon>
        <taxon>Craniata</taxon>
        <taxon>Vertebrata</taxon>
        <taxon>Euteleostomi</taxon>
        <taxon>Actinopterygii</taxon>
        <taxon>Neopterygii</taxon>
        <taxon>Teleostei</taxon>
        <taxon>Neoteleostei</taxon>
        <taxon>Acanthomorphata</taxon>
        <taxon>Eupercaria</taxon>
        <taxon>Perciformes</taxon>
        <taxon>Cottioidei</taxon>
        <taxon>Cottales</taxon>
        <taxon>Liparidae</taxon>
        <taxon>Liparis</taxon>
    </lineage>
</organism>